<feature type="transmembrane region" description="Helical" evidence="2">
    <location>
        <begin position="290"/>
        <end position="309"/>
    </location>
</feature>
<feature type="transmembrane region" description="Helical" evidence="2">
    <location>
        <begin position="194"/>
        <end position="215"/>
    </location>
</feature>
<evidence type="ECO:0000256" key="1">
    <source>
        <dbReference type="SAM" id="MobiDB-lite"/>
    </source>
</evidence>
<organism evidence="3 4">
    <name type="scientific">Phaeobacter inhibens</name>
    <dbReference type="NCBI Taxonomy" id="221822"/>
    <lineage>
        <taxon>Bacteria</taxon>
        <taxon>Pseudomonadati</taxon>
        <taxon>Pseudomonadota</taxon>
        <taxon>Alphaproteobacteria</taxon>
        <taxon>Rhodobacterales</taxon>
        <taxon>Roseobacteraceae</taxon>
        <taxon>Phaeobacter</taxon>
    </lineage>
</organism>
<keyword evidence="3" id="KW-0614">Plasmid</keyword>
<accession>A0A2I7KGR8</accession>
<dbReference type="InterPro" id="IPR058114">
    <property type="entry name" value="RcgA-like"/>
</dbReference>
<dbReference type="EMBL" id="CP010730">
    <property type="protein sequence ID" value="AUR01776.1"/>
    <property type="molecule type" value="Genomic_DNA"/>
</dbReference>
<reference evidence="3 4" key="1">
    <citation type="journal article" date="2017" name="Front. Microbiol.">
        <title>Phaeobacter piscinae sp. nov., a species of the Roseobacter group and potential aquaculture probiont.</title>
        <authorList>
            <person name="Sonnenschein E.C."/>
            <person name="Phippen C.B.W."/>
            <person name="Nielsen K.F."/>
            <person name="Mateiu R.V."/>
            <person name="Melchiorsen J."/>
            <person name="Gram L."/>
            <person name="Overmann J."/>
            <person name="Freese H.M."/>
        </authorList>
    </citation>
    <scope>NUCLEOTIDE SEQUENCE [LARGE SCALE GENOMIC DNA]</scope>
    <source>
        <strain evidence="3 4">P88</strain>
        <plasmid evidence="3">pP88_e</plasmid>
    </source>
</reference>
<feature type="transmembrane region" description="Helical" evidence="2">
    <location>
        <begin position="529"/>
        <end position="545"/>
    </location>
</feature>
<feature type="compositionally biased region" description="Basic and acidic residues" evidence="1">
    <location>
        <begin position="149"/>
        <end position="169"/>
    </location>
</feature>
<dbReference type="GeneID" id="31848655"/>
<gene>
    <name evidence="3" type="ORF">PhaeoP88_04464</name>
</gene>
<keyword evidence="2" id="KW-0812">Transmembrane</keyword>
<reference evidence="3 4" key="2">
    <citation type="journal article" date="2017" name="Genome Biol. Evol.">
        <title>Trajectories and Drivers of Genome Evolution in Surface-Associated Marine Phaeobacter.</title>
        <authorList>
            <person name="Freese H.M."/>
            <person name="Sikorski J."/>
            <person name="Bunk B."/>
            <person name="Scheuner C."/>
            <person name="Meier-Kolthoff J.P."/>
            <person name="Sproer C."/>
            <person name="Gram L."/>
            <person name="Overmann J."/>
        </authorList>
    </citation>
    <scope>NUCLEOTIDE SEQUENCE [LARGE SCALE GENOMIC DNA]</scope>
    <source>
        <strain evidence="3 4">P88</strain>
        <plasmid evidence="3">pP88_e</plasmid>
    </source>
</reference>
<feature type="transmembrane region" description="Helical" evidence="2">
    <location>
        <begin position="352"/>
        <end position="372"/>
    </location>
</feature>
<feature type="region of interest" description="Disordered" evidence="1">
    <location>
        <begin position="133"/>
        <end position="176"/>
    </location>
</feature>
<feature type="transmembrane region" description="Helical" evidence="2">
    <location>
        <begin position="503"/>
        <end position="523"/>
    </location>
</feature>
<dbReference type="RefSeq" id="WP_024099660.1">
    <property type="nucleotide sequence ID" value="NZ_CP010730.1"/>
</dbReference>
<geneLocation type="plasmid" evidence="4">
    <name>pp88_e</name>
</geneLocation>
<dbReference type="Proteomes" id="UP000236447">
    <property type="component" value="Plasmid pP88_e"/>
</dbReference>
<keyword evidence="2" id="KW-0472">Membrane</keyword>
<feature type="transmembrane region" description="Helical" evidence="2">
    <location>
        <begin position="235"/>
        <end position="257"/>
    </location>
</feature>
<evidence type="ECO:0000313" key="3">
    <source>
        <dbReference type="EMBL" id="AUR01776.1"/>
    </source>
</evidence>
<evidence type="ECO:0000256" key="2">
    <source>
        <dbReference type="SAM" id="Phobius"/>
    </source>
</evidence>
<dbReference type="AlphaFoldDB" id="A0A2I7KGR8"/>
<name>A0A2I7KGR8_9RHOB</name>
<protein>
    <recommendedName>
        <fullName evidence="5">Transmembrane protein</fullName>
    </recommendedName>
</protein>
<evidence type="ECO:0000313" key="4">
    <source>
        <dbReference type="Proteomes" id="UP000236447"/>
    </source>
</evidence>
<feature type="compositionally biased region" description="Basic residues" evidence="1">
    <location>
        <begin position="133"/>
        <end position="142"/>
    </location>
</feature>
<evidence type="ECO:0008006" key="5">
    <source>
        <dbReference type="Google" id="ProtNLM"/>
    </source>
</evidence>
<sequence>MRPIARNRTKRNEIEQCKVLVKHGKFYVPPPGDDRDFKQLFEYLASVGAGRKVGEDGNAVGPWTPELLAQAISQIDSNEKGVDLRTVQLWFQSNDKGIGADNILWLARIFGCGDPEATLQWRAELSAANRRLAAKRKDKKSSKQVASLRPEDDLSTKSADHVSTERNNDGRISGPRFNLAQKTESIFGSQSSMALPLVIFTGACALALIAFTLNIHSVLYAPEGGHTKQVGFLWAPNWTIVFIALLPLFLSLLIELLRCWKEEWRPELVTLGDPASASDSWEYRLRAASYIFWTTFFITVVLASVYNWTATHLTPLLNGDTGSWPVDWGRIAIVRPELISVPSAIAFSGMVFLYNGFAAYFFFAGHILLHLMKHDYLGLAKRLDNRLDTETGREFQSISLSLMYGIYRCTALGVVITIMMKLQSSFLQSDSSNLITWLVADVQSLFETHHYAGSRKLSFGIAPGFYYSFFCLLAIVGVFANASIKIRWMMGRLEVNQIDRRFFSPWAIMDGSMALLVISYFLIGAVPGFSIFLLFTLVVTGYLLTKPASPWGQHSRYERQT</sequence>
<proteinExistence type="predicted"/>
<feature type="transmembrane region" description="Helical" evidence="2">
    <location>
        <begin position="464"/>
        <end position="482"/>
    </location>
</feature>
<keyword evidence="2" id="KW-1133">Transmembrane helix</keyword>
<dbReference type="NCBIfam" id="NF047336">
    <property type="entry name" value="conj_memb_RcgA"/>
    <property type="match status" value="1"/>
</dbReference>
<feature type="transmembrane region" description="Helical" evidence="2">
    <location>
        <begin position="402"/>
        <end position="420"/>
    </location>
</feature>